<dbReference type="Gene3D" id="3.30.530.20">
    <property type="match status" value="1"/>
</dbReference>
<reference evidence="1 2" key="1">
    <citation type="submission" date="2018-03" db="EMBL/GenBank/DDBJ databases">
        <title>Rhodobacter veldkampii.</title>
        <authorList>
            <person name="Meyer T.E."/>
            <person name="Miller S."/>
            <person name="Lodha T."/>
            <person name="Gandham S."/>
            <person name="Chintalapati S."/>
            <person name="Chintalapati V.R."/>
        </authorList>
    </citation>
    <scope>NUCLEOTIDE SEQUENCE [LARGE SCALE GENOMIC DNA]</scope>
    <source>
        <strain evidence="1 2">DSM 11550</strain>
    </source>
</reference>
<dbReference type="InterPro" id="IPR023393">
    <property type="entry name" value="START-like_dom_sf"/>
</dbReference>
<evidence type="ECO:0000313" key="1">
    <source>
        <dbReference type="EMBL" id="PTE18165.1"/>
    </source>
</evidence>
<accession>A0A2T4JJV2</accession>
<dbReference type="CDD" id="cd07812">
    <property type="entry name" value="SRPBCC"/>
    <property type="match status" value="1"/>
</dbReference>
<protein>
    <recommendedName>
        <fullName evidence="3">SRPBCC family protein</fullName>
    </recommendedName>
</protein>
<dbReference type="OrthoDB" id="7860307at2"/>
<keyword evidence="2" id="KW-1185">Reference proteome</keyword>
<gene>
    <name evidence="1" type="ORF">C5F46_05390</name>
</gene>
<name>A0A2T4JJV2_9RHOB</name>
<dbReference type="AlphaFoldDB" id="A0A2T4JJV2"/>
<dbReference type="InterPro" id="IPR019587">
    <property type="entry name" value="Polyketide_cyclase/dehydratase"/>
</dbReference>
<dbReference type="Pfam" id="PF10604">
    <property type="entry name" value="Polyketide_cyc2"/>
    <property type="match status" value="1"/>
</dbReference>
<comment type="caution">
    <text evidence="1">The sequence shown here is derived from an EMBL/GenBank/DDBJ whole genome shotgun (WGS) entry which is preliminary data.</text>
</comment>
<dbReference type="Proteomes" id="UP000241899">
    <property type="component" value="Unassembled WGS sequence"/>
</dbReference>
<proteinExistence type="predicted"/>
<dbReference type="EMBL" id="PZKF01000009">
    <property type="protein sequence ID" value="PTE18165.1"/>
    <property type="molecule type" value="Genomic_DNA"/>
</dbReference>
<organism evidence="1 2">
    <name type="scientific">Phaeovulum veldkampii DSM 11550</name>
    <dbReference type="NCBI Taxonomy" id="1185920"/>
    <lineage>
        <taxon>Bacteria</taxon>
        <taxon>Pseudomonadati</taxon>
        <taxon>Pseudomonadota</taxon>
        <taxon>Alphaproteobacteria</taxon>
        <taxon>Rhodobacterales</taxon>
        <taxon>Paracoccaceae</taxon>
        <taxon>Phaeovulum</taxon>
    </lineage>
</organism>
<dbReference type="SUPFAM" id="SSF55961">
    <property type="entry name" value="Bet v1-like"/>
    <property type="match status" value="1"/>
</dbReference>
<evidence type="ECO:0008006" key="3">
    <source>
        <dbReference type="Google" id="ProtNLM"/>
    </source>
</evidence>
<evidence type="ECO:0000313" key="2">
    <source>
        <dbReference type="Proteomes" id="UP000241899"/>
    </source>
</evidence>
<sequence length="157" mass="17832">MKFSTRVDIEAPISFVFAALTDVAALERAAMRSGVEVHRLDEGALDPRRGMSWDLRFRMRGKMRRVVVTIATIEPPETLAFTGESSNFEISAEFSLLALARHRTRLSVAMEVRPRTLAGRVMLQSARFGKATLDRRYADRMRLFGLELEDRYSRGGH</sequence>
<dbReference type="RefSeq" id="WP_107324340.1">
    <property type="nucleotide sequence ID" value="NZ_NHSP01000047.1"/>
</dbReference>